<dbReference type="PANTHER" id="PTHR43248">
    <property type="entry name" value="2-SUCCINYL-6-HYDROXY-2,4-CYCLOHEXADIENE-1-CARBOXYLATE SYNTHASE"/>
    <property type="match status" value="1"/>
</dbReference>
<evidence type="ECO:0000313" key="5">
    <source>
        <dbReference type="Proteomes" id="UP000689129"/>
    </source>
</evidence>
<evidence type="ECO:0000313" key="4">
    <source>
        <dbReference type="EMBL" id="KAG7131280.1"/>
    </source>
</evidence>
<dbReference type="EMBL" id="JAEMWZ010000208">
    <property type="protein sequence ID" value="KAG7131280.1"/>
    <property type="molecule type" value="Genomic_DNA"/>
</dbReference>
<dbReference type="InterPro" id="IPR013595">
    <property type="entry name" value="Pept_S33_TAP-like_C"/>
</dbReference>
<reference evidence="4" key="1">
    <citation type="journal article" date="2021" name="Mol. Plant Pathol.">
        <title>A 20-kb lineage-specific genomic region tames virulence in pathogenic amphidiploid Verticillium longisporum.</title>
        <authorList>
            <person name="Harting R."/>
            <person name="Starke J."/>
            <person name="Kusch H."/>
            <person name="Poggeler S."/>
            <person name="Maurus I."/>
            <person name="Schluter R."/>
            <person name="Landesfeind M."/>
            <person name="Bulla I."/>
            <person name="Nowrousian M."/>
            <person name="de Jonge R."/>
            <person name="Stahlhut G."/>
            <person name="Hoff K.J."/>
            <person name="Asshauer K.P."/>
            <person name="Thurmer A."/>
            <person name="Stanke M."/>
            <person name="Daniel R."/>
            <person name="Morgenstern B."/>
            <person name="Thomma B.P.H.J."/>
            <person name="Kronstad J.W."/>
            <person name="Braus-Stromeyer S.A."/>
            <person name="Braus G.H."/>
        </authorList>
    </citation>
    <scope>NUCLEOTIDE SEQUENCE</scope>
    <source>
        <strain evidence="4">Vl32</strain>
    </source>
</reference>
<accession>A0A8I3AP75</accession>
<feature type="domain" description="Peptidase S33 tripeptidyl aminopeptidase-like C-terminal" evidence="3">
    <location>
        <begin position="370"/>
        <end position="440"/>
    </location>
</feature>
<dbReference type="PANTHER" id="PTHR43248:SF25">
    <property type="entry name" value="AB HYDROLASE-1 DOMAIN-CONTAINING PROTEIN-RELATED"/>
    <property type="match status" value="1"/>
</dbReference>
<dbReference type="Proteomes" id="UP000689129">
    <property type="component" value="Unassembled WGS sequence"/>
</dbReference>
<evidence type="ECO:0000259" key="3">
    <source>
        <dbReference type="Pfam" id="PF08386"/>
    </source>
</evidence>
<dbReference type="OrthoDB" id="425534at2759"/>
<dbReference type="GO" id="GO:0016787">
    <property type="term" value="F:hydrolase activity"/>
    <property type="evidence" value="ECO:0007669"/>
    <property type="project" value="UniProtKB-KW"/>
</dbReference>
<comment type="similarity">
    <text evidence="1">Belongs to the peptidase S33 family.</text>
</comment>
<comment type="caution">
    <text evidence="4">The sequence shown here is derived from an EMBL/GenBank/DDBJ whole genome shotgun (WGS) entry which is preliminary data.</text>
</comment>
<keyword evidence="2 4" id="KW-0378">Hydrolase</keyword>
<evidence type="ECO:0000256" key="1">
    <source>
        <dbReference type="ARBA" id="ARBA00010088"/>
    </source>
</evidence>
<dbReference type="AlphaFoldDB" id="A0A8I3AP75"/>
<sequence length="475" mass="52975">MIICRQASLLYGELTTRQIHPSRKLEWHNCFDCAGQCEGRLDCAPLDVPMDWSNPSDNQRVVLAITRLPAVNKTDYRGPVIMNPGGAGGSGNYVLRLYGKYMQSVVGDNHDLVSFDPRGGKTVGASTPRYQCFDRPSDKAAWDAQDPGTIDADRFLSLAPLLYARAKAYSSLCERQVQKTGLAQNSGTAYIARDMLEIVNKGDPAFPDLKFWGFSYGTIIGGVFAAMFPDRVERILSDANASYLEWFRGRGTAVSRFGRGTIENRFHTLFETLKREPLVVKPNRCTGPAVPELITYAKLKMHLREALYQPYYGWPYFATILAALERGDGRPFYAFYHPTPPAPAESCEAPQQHVEEFVQVARDLMDWSPSVGAANLDNILRCVGRTAEPNYSYNGDFKAETKHPVLFINNVADPITPIVSAHTNAAGFPVSVVLQQNSYGVRPVRLRFASMNLLTGNDEAYFPRRPVYMHGKICF</sequence>
<dbReference type="InterPro" id="IPR051601">
    <property type="entry name" value="Serine_prot/Carboxylest_S33"/>
</dbReference>
<dbReference type="Pfam" id="PF08386">
    <property type="entry name" value="Abhydrolase_4"/>
    <property type="match status" value="1"/>
</dbReference>
<protein>
    <submittedName>
        <fullName evidence="4">Putative hydrolase like protein</fullName>
    </submittedName>
</protein>
<gene>
    <name evidence="4" type="ORF">HYQ45_010079</name>
</gene>
<organism evidence="4 5">
    <name type="scientific">Verticillium longisporum</name>
    <name type="common">Verticillium dahliae var. longisporum</name>
    <dbReference type="NCBI Taxonomy" id="100787"/>
    <lineage>
        <taxon>Eukaryota</taxon>
        <taxon>Fungi</taxon>
        <taxon>Dikarya</taxon>
        <taxon>Ascomycota</taxon>
        <taxon>Pezizomycotina</taxon>
        <taxon>Sordariomycetes</taxon>
        <taxon>Hypocreomycetidae</taxon>
        <taxon>Glomerellales</taxon>
        <taxon>Plectosphaerellaceae</taxon>
        <taxon>Verticillium</taxon>
    </lineage>
</organism>
<evidence type="ECO:0000256" key="2">
    <source>
        <dbReference type="ARBA" id="ARBA00022801"/>
    </source>
</evidence>
<proteinExistence type="inferred from homology"/>
<name>A0A8I3AP75_VERLO</name>